<accession>A0A451A9F4</accession>
<keyword evidence="1" id="KW-0812">Transmembrane</keyword>
<protein>
    <submittedName>
        <fullName evidence="2">Uncharacterized protein</fullName>
    </submittedName>
</protein>
<dbReference type="EMBL" id="CAADFZ010000026">
    <property type="protein sequence ID" value="VFK62645.1"/>
    <property type="molecule type" value="Genomic_DNA"/>
</dbReference>
<dbReference type="EMBL" id="CAADGD010000032">
    <property type="protein sequence ID" value="VFK70560.1"/>
    <property type="molecule type" value="Genomic_DNA"/>
</dbReference>
<sequence length="193" mass="21601">MLKITYRLSLGEIIQIVLGVFTIGIAIVSLMFKIPNQLKMQKELLGKLVESQKVTVILDASEQDAPKQGDSQTKPSGTLTYFERSKGAFIGEYTLNKLTSNQTYVFSLHGNPGNSCNDPKYLTKPYKGKDGSIEYYVDHHEKIIVNAEGNATGNLRIPMAIPPGPCDVDFLVKDEDTWKVVLQKNFGIRFWVE</sequence>
<proteinExistence type="predicted"/>
<feature type="transmembrane region" description="Helical" evidence="1">
    <location>
        <begin position="13"/>
        <end position="32"/>
    </location>
</feature>
<evidence type="ECO:0000313" key="2">
    <source>
        <dbReference type="EMBL" id="VFK62645.1"/>
    </source>
</evidence>
<keyword evidence="1" id="KW-0472">Membrane</keyword>
<reference evidence="2" key="1">
    <citation type="submission" date="2019-02" db="EMBL/GenBank/DDBJ databases">
        <authorList>
            <person name="Gruber-Vodicka R. H."/>
            <person name="Seah K. B. B."/>
        </authorList>
    </citation>
    <scope>NUCLEOTIDE SEQUENCE</scope>
    <source>
        <strain evidence="3">BECK_BY19</strain>
        <strain evidence="2">BECK_BY8</strain>
    </source>
</reference>
<name>A0A451A9F4_9GAMM</name>
<organism evidence="2">
    <name type="scientific">Candidatus Kentrum sp. UNK</name>
    <dbReference type="NCBI Taxonomy" id="2126344"/>
    <lineage>
        <taxon>Bacteria</taxon>
        <taxon>Pseudomonadati</taxon>
        <taxon>Pseudomonadota</taxon>
        <taxon>Gammaproteobacteria</taxon>
        <taxon>Candidatus Kentrum</taxon>
    </lineage>
</organism>
<gene>
    <name evidence="2" type="ORF">BECKUNK1418G_GA0071005_10265</name>
    <name evidence="3" type="ORF">BECKUNK1418H_GA0071006_10325</name>
</gene>
<evidence type="ECO:0000256" key="1">
    <source>
        <dbReference type="SAM" id="Phobius"/>
    </source>
</evidence>
<dbReference type="AlphaFoldDB" id="A0A451A9F4"/>
<keyword evidence="1" id="KW-1133">Transmembrane helix</keyword>
<evidence type="ECO:0000313" key="3">
    <source>
        <dbReference type="EMBL" id="VFK70560.1"/>
    </source>
</evidence>